<evidence type="ECO:0000256" key="7">
    <source>
        <dbReference type="ARBA" id="ARBA00023211"/>
    </source>
</evidence>
<keyword evidence="8" id="KW-0479">Metal-binding</keyword>
<evidence type="ECO:0000313" key="11">
    <source>
        <dbReference type="Proteomes" id="UP001500454"/>
    </source>
</evidence>
<evidence type="ECO:0000256" key="2">
    <source>
        <dbReference type="ARBA" id="ARBA00000967"/>
    </source>
</evidence>
<keyword evidence="4 8" id="KW-0031">Aminopeptidase</keyword>
<evidence type="ECO:0000256" key="8">
    <source>
        <dbReference type="HAMAP-Rule" id="MF_00181"/>
    </source>
</evidence>
<gene>
    <name evidence="8" type="primary">pepA</name>
    <name evidence="10" type="ORF">GCM10023186_33890</name>
</gene>
<feature type="active site" evidence="8">
    <location>
        <position position="344"/>
    </location>
</feature>
<name>A0ABP8JBA7_9BACT</name>
<feature type="active site" evidence="8">
    <location>
        <position position="269"/>
    </location>
</feature>
<feature type="binding site" evidence="8">
    <location>
        <position position="262"/>
    </location>
    <ligand>
        <name>Mn(2+)</name>
        <dbReference type="ChEBI" id="CHEBI:29035"/>
        <label>2</label>
    </ligand>
</feature>
<feature type="binding site" evidence="8">
    <location>
        <position position="342"/>
    </location>
    <ligand>
        <name>Mn(2+)</name>
        <dbReference type="ChEBI" id="CHEBI:29035"/>
        <label>1</label>
    </ligand>
</feature>
<feature type="binding site" evidence="8">
    <location>
        <position position="342"/>
    </location>
    <ligand>
        <name>Mn(2+)</name>
        <dbReference type="ChEBI" id="CHEBI:29035"/>
        <label>2</label>
    </ligand>
</feature>
<evidence type="ECO:0000256" key="3">
    <source>
        <dbReference type="ARBA" id="ARBA00009528"/>
    </source>
</evidence>
<dbReference type="EC" id="3.4.11.1" evidence="8"/>
<feature type="binding site" evidence="8">
    <location>
        <position position="262"/>
    </location>
    <ligand>
        <name>Mn(2+)</name>
        <dbReference type="ChEBI" id="CHEBI:29035"/>
        <label>1</label>
    </ligand>
</feature>
<dbReference type="HAMAP" id="MF_00181">
    <property type="entry name" value="Cytosol_peptidase_M17"/>
    <property type="match status" value="1"/>
</dbReference>
<comment type="function">
    <text evidence="8">Presumably involved in the processing and regular turnover of intracellular proteins. Catalyzes the removal of unsubstituted N-terminal amino acids from various peptides.</text>
</comment>
<dbReference type="PRINTS" id="PR00481">
    <property type="entry name" value="LAMNOPPTDASE"/>
</dbReference>
<accession>A0ABP8JBA7</accession>
<keyword evidence="5 8" id="KW-0645">Protease</keyword>
<evidence type="ECO:0000256" key="4">
    <source>
        <dbReference type="ARBA" id="ARBA00022438"/>
    </source>
</evidence>
<feature type="binding site" evidence="8">
    <location>
        <position position="340"/>
    </location>
    <ligand>
        <name>Mn(2+)</name>
        <dbReference type="ChEBI" id="CHEBI:29035"/>
        <label>1</label>
    </ligand>
</feature>
<evidence type="ECO:0000256" key="6">
    <source>
        <dbReference type="ARBA" id="ARBA00022801"/>
    </source>
</evidence>
<comment type="catalytic activity">
    <reaction evidence="1 8">
        <text>Release of an N-terminal amino acid, Xaa-|-Yaa-, in which Xaa is preferably Leu, but may be other amino acids including Pro although not Arg or Lys, and Yaa may be Pro. Amino acid amides and methyl esters are also readily hydrolyzed, but rates on arylamides are exceedingly low.</text>
        <dbReference type="EC" id="3.4.11.1"/>
    </reaction>
</comment>
<comment type="similarity">
    <text evidence="3 8">Belongs to the peptidase M17 family.</text>
</comment>
<dbReference type="CDD" id="cd00433">
    <property type="entry name" value="Peptidase_M17"/>
    <property type="match status" value="1"/>
</dbReference>
<keyword evidence="11" id="KW-1185">Reference proteome</keyword>
<dbReference type="InterPro" id="IPR023042">
    <property type="entry name" value="Peptidase_M17_leu_NH2_pept"/>
</dbReference>
<dbReference type="EC" id="3.4.11.10" evidence="8"/>
<dbReference type="PROSITE" id="PS00631">
    <property type="entry name" value="CYTOSOL_AP"/>
    <property type="match status" value="1"/>
</dbReference>
<protein>
    <recommendedName>
        <fullName evidence="8">Probable cytosol aminopeptidase</fullName>
        <ecNumber evidence="8">3.4.11.1</ecNumber>
    </recommendedName>
    <alternativeName>
        <fullName evidence="8">Leucine aminopeptidase</fullName>
        <shortName evidence="8">LAP</shortName>
        <ecNumber evidence="8">3.4.11.10</ecNumber>
    </alternativeName>
    <alternativeName>
        <fullName evidence="8">Leucyl aminopeptidase</fullName>
    </alternativeName>
</protein>
<sequence>MQPQVPLAMSLHLAPATALPQGPADTVVILPAGTTSLPPEAPMLPEAAQRYADEQLAAENKLFAVNLYTHRLYVVVANEKKSADLTAEQLRRSGHQLHAKLMAAKVKALHILDLTSDKSGALPLAEGLYLTAYQFEGYKTDEKSKKPAELEHVHLVGVPEADVQQLENLLQGVTLARDLVNMPQNKLTATDFAEQMSAAGERAGFTTETLDFAHIESLRMGGLLAVNQGSPEPPTFTIMEWKPEGAQNPKPYVLVGKGVVYDTGGLSLKPTPAGMDTMKCDMAGAAAMVGVMYALAKNNVPLHVVALIPATDNRPGGNAFAPGDVITMHSGLTVEVLNTDAEGRLILADALSFAKKYQPELVIDAATLTGSAARAIGKEGIVAMGTADEDVMQALAQAGRRTHERIVEFPLWDEYAEHIKSDIADINNLGKAEAGAISAGKFLERFTEGYPWIHLDIAAPAYLTAPDSYRGKHGTGTAVRLIYNFLIARTNSK</sequence>
<evidence type="ECO:0000256" key="5">
    <source>
        <dbReference type="ARBA" id="ARBA00022670"/>
    </source>
</evidence>
<organism evidence="10 11">
    <name type="scientific">Hymenobacter koreensis</name>
    <dbReference type="NCBI Taxonomy" id="1084523"/>
    <lineage>
        <taxon>Bacteria</taxon>
        <taxon>Pseudomonadati</taxon>
        <taxon>Bacteroidota</taxon>
        <taxon>Cytophagia</taxon>
        <taxon>Cytophagales</taxon>
        <taxon>Hymenobacteraceae</taxon>
        <taxon>Hymenobacter</taxon>
    </lineage>
</organism>
<evidence type="ECO:0000313" key="10">
    <source>
        <dbReference type="EMBL" id="GAA4387828.1"/>
    </source>
</evidence>
<dbReference type="SUPFAM" id="SSF52949">
    <property type="entry name" value="Macro domain-like"/>
    <property type="match status" value="1"/>
</dbReference>
<evidence type="ECO:0000256" key="1">
    <source>
        <dbReference type="ARBA" id="ARBA00000135"/>
    </source>
</evidence>
<dbReference type="SUPFAM" id="SSF53187">
    <property type="entry name" value="Zn-dependent exopeptidases"/>
    <property type="match status" value="1"/>
</dbReference>
<keyword evidence="7 8" id="KW-0464">Manganese</keyword>
<evidence type="ECO:0000259" key="9">
    <source>
        <dbReference type="PROSITE" id="PS00631"/>
    </source>
</evidence>
<feature type="binding site" evidence="8">
    <location>
        <position position="257"/>
    </location>
    <ligand>
        <name>Mn(2+)</name>
        <dbReference type="ChEBI" id="CHEBI:29035"/>
        <label>2</label>
    </ligand>
</feature>
<dbReference type="PANTHER" id="PTHR11963">
    <property type="entry name" value="LEUCINE AMINOPEPTIDASE-RELATED"/>
    <property type="match status" value="1"/>
</dbReference>
<dbReference type="InterPro" id="IPR008283">
    <property type="entry name" value="Peptidase_M17_N"/>
</dbReference>
<feature type="binding site" evidence="8">
    <location>
        <position position="281"/>
    </location>
    <ligand>
        <name>Mn(2+)</name>
        <dbReference type="ChEBI" id="CHEBI:29035"/>
        <label>2</label>
    </ligand>
</feature>
<dbReference type="Gene3D" id="3.40.220.10">
    <property type="entry name" value="Leucine Aminopeptidase, subunit E, domain 1"/>
    <property type="match status" value="1"/>
</dbReference>
<reference evidence="11" key="1">
    <citation type="journal article" date="2019" name="Int. J. Syst. Evol. Microbiol.">
        <title>The Global Catalogue of Microorganisms (GCM) 10K type strain sequencing project: providing services to taxonomists for standard genome sequencing and annotation.</title>
        <authorList>
            <consortium name="The Broad Institute Genomics Platform"/>
            <consortium name="The Broad Institute Genome Sequencing Center for Infectious Disease"/>
            <person name="Wu L."/>
            <person name="Ma J."/>
        </authorList>
    </citation>
    <scope>NUCLEOTIDE SEQUENCE [LARGE SCALE GENOMIC DNA]</scope>
    <source>
        <strain evidence="11">JCM 17924</strain>
    </source>
</reference>
<dbReference type="PANTHER" id="PTHR11963:SF23">
    <property type="entry name" value="CYTOSOL AMINOPEPTIDASE"/>
    <property type="match status" value="1"/>
</dbReference>
<dbReference type="InterPro" id="IPR011356">
    <property type="entry name" value="Leucine_aapep/pepB"/>
</dbReference>
<dbReference type="Pfam" id="PF00883">
    <property type="entry name" value="Peptidase_M17"/>
    <property type="match status" value="1"/>
</dbReference>
<dbReference type="Gene3D" id="3.40.630.10">
    <property type="entry name" value="Zn peptidases"/>
    <property type="match status" value="1"/>
</dbReference>
<keyword evidence="6 8" id="KW-0378">Hydrolase</keyword>
<dbReference type="Proteomes" id="UP001500454">
    <property type="component" value="Unassembled WGS sequence"/>
</dbReference>
<comment type="subcellular location">
    <subcellularLocation>
        <location evidence="8">Cytoplasm</location>
    </subcellularLocation>
</comment>
<dbReference type="EMBL" id="BAABHA010000010">
    <property type="protein sequence ID" value="GAA4387828.1"/>
    <property type="molecule type" value="Genomic_DNA"/>
</dbReference>
<dbReference type="InterPro" id="IPR043472">
    <property type="entry name" value="Macro_dom-like"/>
</dbReference>
<keyword evidence="8" id="KW-0963">Cytoplasm</keyword>
<comment type="caution">
    <text evidence="10">The sequence shown here is derived from an EMBL/GenBank/DDBJ whole genome shotgun (WGS) entry which is preliminary data.</text>
</comment>
<proteinExistence type="inferred from homology"/>
<comment type="cofactor">
    <cofactor evidence="8">
        <name>Mn(2+)</name>
        <dbReference type="ChEBI" id="CHEBI:29035"/>
    </cofactor>
    <text evidence="8">Binds 2 manganese ions per subunit.</text>
</comment>
<comment type="catalytic activity">
    <reaction evidence="2 8">
        <text>Release of an N-terminal amino acid, preferentially leucine, but not glutamic or aspartic acids.</text>
        <dbReference type="EC" id="3.4.11.10"/>
    </reaction>
</comment>
<feature type="domain" description="Cytosol aminopeptidase" evidence="9">
    <location>
        <begin position="338"/>
        <end position="345"/>
    </location>
</feature>
<dbReference type="InterPro" id="IPR000819">
    <property type="entry name" value="Peptidase_M17_C"/>
</dbReference>
<dbReference type="Pfam" id="PF02789">
    <property type="entry name" value="Peptidase_M17_N"/>
    <property type="match status" value="1"/>
</dbReference>